<name>A0AAV4C1T6_9GAST</name>
<reference evidence="1 2" key="1">
    <citation type="journal article" date="2021" name="Elife">
        <title>Chloroplast acquisition without the gene transfer in kleptoplastic sea slugs, Plakobranchus ocellatus.</title>
        <authorList>
            <person name="Maeda T."/>
            <person name="Takahashi S."/>
            <person name="Yoshida T."/>
            <person name="Shimamura S."/>
            <person name="Takaki Y."/>
            <person name="Nagai Y."/>
            <person name="Toyoda A."/>
            <person name="Suzuki Y."/>
            <person name="Arimoto A."/>
            <person name="Ishii H."/>
            <person name="Satoh N."/>
            <person name="Nishiyama T."/>
            <person name="Hasebe M."/>
            <person name="Maruyama T."/>
            <person name="Minagawa J."/>
            <person name="Obokata J."/>
            <person name="Shigenobu S."/>
        </authorList>
    </citation>
    <scope>NUCLEOTIDE SEQUENCE [LARGE SCALE GENOMIC DNA]</scope>
</reference>
<keyword evidence="2" id="KW-1185">Reference proteome</keyword>
<evidence type="ECO:0000313" key="1">
    <source>
        <dbReference type="EMBL" id="GFO26479.1"/>
    </source>
</evidence>
<dbReference type="Proteomes" id="UP000735302">
    <property type="component" value="Unassembled WGS sequence"/>
</dbReference>
<dbReference type="EMBL" id="BLXT01005841">
    <property type="protein sequence ID" value="GFO26479.1"/>
    <property type="molecule type" value="Genomic_DNA"/>
</dbReference>
<comment type="caution">
    <text evidence="1">The sequence shown here is derived from an EMBL/GenBank/DDBJ whole genome shotgun (WGS) entry which is preliminary data.</text>
</comment>
<evidence type="ECO:0000313" key="2">
    <source>
        <dbReference type="Proteomes" id="UP000735302"/>
    </source>
</evidence>
<proteinExistence type="predicted"/>
<sequence length="90" mass="10275">MDRRTDTMVSRVTDESSEEDWRAQRCPAPSIVSAYIHLITFGCVSKSSPGLVFNKSLVRLCGVTQTWVAQRKENVTRLEARTDWVLRLDC</sequence>
<protein>
    <submittedName>
        <fullName evidence="1">Uncharacterized protein</fullName>
    </submittedName>
</protein>
<gene>
    <name evidence="1" type="ORF">PoB_005298400</name>
</gene>
<dbReference type="AlphaFoldDB" id="A0AAV4C1T6"/>
<accession>A0AAV4C1T6</accession>
<organism evidence="1 2">
    <name type="scientific">Plakobranchus ocellatus</name>
    <dbReference type="NCBI Taxonomy" id="259542"/>
    <lineage>
        <taxon>Eukaryota</taxon>
        <taxon>Metazoa</taxon>
        <taxon>Spiralia</taxon>
        <taxon>Lophotrochozoa</taxon>
        <taxon>Mollusca</taxon>
        <taxon>Gastropoda</taxon>
        <taxon>Heterobranchia</taxon>
        <taxon>Euthyneura</taxon>
        <taxon>Panpulmonata</taxon>
        <taxon>Sacoglossa</taxon>
        <taxon>Placobranchoidea</taxon>
        <taxon>Plakobranchidae</taxon>
        <taxon>Plakobranchus</taxon>
    </lineage>
</organism>